<evidence type="ECO:0000256" key="1">
    <source>
        <dbReference type="SAM" id="MobiDB-lite"/>
    </source>
</evidence>
<evidence type="ECO:0000259" key="2">
    <source>
        <dbReference type="Pfam" id="PF00551"/>
    </source>
</evidence>
<dbReference type="OrthoDB" id="10268103at2759"/>
<dbReference type="GO" id="GO:0004479">
    <property type="term" value="F:methionyl-tRNA formyltransferase activity"/>
    <property type="evidence" value="ECO:0007669"/>
    <property type="project" value="TreeGrafter"/>
</dbReference>
<dbReference type="PANTHER" id="PTHR11138:SF5">
    <property type="entry name" value="METHIONYL-TRNA FORMYLTRANSFERASE, MITOCHONDRIAL"/>
    <property type="match status" value="1"/>
</dbReference>
<dbReference type="PANTHER" id="PTHR11138">
    <property type="entry name" value="METHIONYL-TRNA FORMYLTRANSFERASE"/>
    <property type="match status" value="1"/>
</dbReference>
<evidence type="ECO:0000313" key="4">
    <source>
        <dbReference type="Proteomes" id="UP000481858"/>
    </source>
</evidence>
<dbReference type="InParanoid" id="A0A7C8ITL3"/>
<feature type="domain" description="Formyl transferase N-terminal" evidence="2">
    <location>
        <begin position="74"/>
        <end position="214"/>
    </location>
</feature>
<dbReference type="Proteomes" id="UP000481858">
    <property type="component" value="Unassembled WGS sequence"/>
</dbReference>
<protein>
    <recommendedName>
        <fullName evidence="2">Formyl transferase N-terminal domain-containing protein</fullName>
    </recommendedName>
</protein>
<feature type="compositionally biased region" description="Basic and acidic residues" evidence="1">
    <location>
        <begin position="485"/>
        <end position="499"/>
    </location>
</feature>
<accession>A0A7C8ITL3</accession>
<comment type="caution">
    <text evidence="3">The sequence shown here is derived from an EMBL/GenBank/DDBJ whole genome shotgun (WGS) entry which is preliminary data.</text>
</comment>
<feature type="compositionally biased region" description="Basic and acidic residues" evidence="1">
    <location>
        <begin position="29"/>
        <end position="58"/>
    </location>
</feature>
<dbReference type="InterPro" id="IPR036477">
    <property type="entry name" value="Formyl_transf_N_sf"/>
</dbReference>
<dbReference type="AlphaFoldDB" id="A0A7C8ITL3"/>
<dbReference type="EMBL" id="WUBL01000096">
    <property type="protein sequence ID" value="KAF2966162.1"/>
    <property type="molecule type" value="Genomic_DNA"/>
</dbReference>
<sequence>MGYAFHRAYQYTTKSLQHKYRVSAGSPYQDRRYSTLPEEKPEEKPEDKPEEKPEKTSDPLHILFCGSDQLSCDVLKALYNEHVDNPDLIQSIDVVVRPAKRTGRGLQKLTEPPVRVVAEERDLKVHTRDTFTGWDMPAETNLIITASFGLFVPPRLLRAAKYGGLNLHLSLIPDLRGPAPLHHALLRNYKITGVSLQTLDHNKFDRGVVLAQTPYHPKSRATIRIPDAYQSPAILRSHLTPAAIRLLISGLRDNLHVPPYEATGWVPTSYRQQKIRRAPKITKRDRQLTYALIRVWDSNAPRFNQIITFNDLGPLMRRQRIIGPLWFLSRDRHGRQKRIIITAIEDITPQQLSSWLSPSNPINDNNDGDGDDSSITIMEMMRRAIPRNNFKLPSMIVTKRAPKPWQFAIPFEEELQETTTTPSSPSSLSPEQNQQTSPQQQDGSNGNLETPIPEPQPEPQKPHTMNLIFWAPEDYSTTRSPSSIKPDKKEAAKVGRDEGESGSEGALYLGPYRVISLKVEGDKEKPARDALQSFVINTEDWRAYHKRVRELAKSRVSVASDDDEEWSGHVRTS</sequence>
<dbReference type="InterPro" id="IPR002376">
    <property type="entry name" value="Formyl_transf_N"/>
</dbReference>
<name>A0A7C8ITL3_9PEZI</name>
<organism evidence="3 4">
    <name type="scientific">Xylaria multiplex</name>
    <dbReference type="NCBI Taxonomy" id="323545"/>
    <lineage>
        <taxon>Eukaryota</taxon>
        <taxon>Fungi</taxon>
        <taxon>Dikarya</taxon>
        <taxon>Ascomycota</taxon>
        <taxon>Pezizomycotina</taxon>
        <taxon>Sordariomycetes</taxon>
        <taxon>Xylariomycetidae</taxon>
        <taxon>Xylariales</taxon>
        <taxon>Xylariaceae</taxon>
        <taxon>Xylaria</taxon>
    </lineage>
</organism>
<dbReference type="FunCoup" id="A0A7C8ITL3">
    <property type="interactions" value="243"/>
</dbReference>
<dbReference type="Pfam" id="PF00551">
    <property type="entry name" value="Formyl_trans_N"/>
    <property type="match status" value="1"/>
</dbReference>
<dbReference type="SUPFAM" id="SSF53328">
    <property type="entry name" value="Formyltransferase"/>
    <property type="match status" value="1"/>
</dbReference>
<feature type="compositionally biased region" description="Low complexity" evidence="1">
    <location>
        <begin position="417"/>
        <end position="441"/>
    </location>
</feature>
<feature type="region of interest" description="Disordered" evidence="1">
    <location>
        <begin position="352"/>
        <end position="374"/>
    </location>
</feature>
<feature type="region of interest" description="Disordered" evidence="1">
    <location>
        <begin position="475"/>
        <end position="505"/>
    </location>
</feature>
<feature type="region of interest" description="Disordered" evidence="1">
    <location>
        <begin position="415"/>
        <end position="463"/>
    </location>
</feature>
<reference evidence="3 4" key="1">
    <citation type="submission" date="2019-12" db="EMBL/GenBank/DDBJ databases">
        <title>Draft genome sequence of the ascomycete Xylaria multiplex DSM 110363.</title>
        <authorList>
            <person name="Buettner E."/>
            <person name="Kellner H."/>
        </authorList>
    </citation>
    <scope>NUCLEOTIDE SEQUENCE [LARGE SCALE GENOMIC DNA]</scope>
    <source>
        <strain evidence="3 4">DSM 110363</strain>
    </source>
</reference>
<evidence type="ECO:0000313" key="3">
    <source>
        <dbReference type="EMBL" id="KAF2966162.1"/>
    </source>
</evidence>
<feature type="region of interest" description="Disordered" evidence="1">
    <location>
        <begin position="554"/>
        <end position="573"/>
    </location>
</feature>
<gene>
    <name evidence="3" type="ORF">GQX73_g7403</name>
</gene>
<feature type="region of interest" description="Disordered" evidence="1">
    <location>
        <begin position="22"/>
        <end position="59"/>
    </location>
</feature>
<dbReference type="GO" id="GO:0005739">
    <property type="term" value="C:mitochondrion"/>
    <property type="evidence" value="ECO:0007669"/>
    <property type="project" value="TreeGrafter"/>
</dbReference>
<dbReference type="Gene3D" id="3.40.50.12230">
    <property type="match status" value="1"/>
</dbReference>
<proteinExistence type="predicted"/>
<keyword evidence="4" id="KW-1185">Reference proteome</keyword>